<feature type="transmembrane region" description="Helical" evidence="1">
    <location>
        <begin position="12"/>
        <end position="31"/>
    </location>
</feature>
<organism evidence="2 3">
    <name type="scientific">Amycolatopsis acididurans</name>
    <dbReference type="NCBI Taxonomy" id="2724524"/>
    <lineage>
        <taxon>Bacteria</taxon>
        <taxon>Bacillati</taxon>
        <taxon>Actinomycetota</taxon>
        <taxon>Actinomycetes</taxon>
        <taxon>Pseudonocardiales</taxon>
        <taxon>Pseudonocardiaceae</taxon>
        <taxon>Amycolatopsis</taxon>
    </lineage>
</organism>
<feature type="transmembrane region" description="Helical" evidence="1">
    <location>
        <begin position="204"/>
        <end position="227"/>
    </location>
</feature>
<name>A0ABX1J9D3_9PSEU</name>
<proteinExistence type="predicted"/>
<evidence type="ECO:0008006" key="4">
    <source>
        <dbReference type="Google" id="ProtNLM"/>
    </source>
</evidence>
<dbReference type="RefSeq" id="WP_168517390.1">
    <property type="nucleotide sequence ID" value="NZ_JAAXLS010000012.1"/>
</dbReference>
<reference evidence="2 3" key="1">
    <citation type="submission" date="2020-04" db="EMBL/GenBank/DDBJ databases">
        <title>Novel species.</title>
        <authorList>
            <person name="Teo W.F.A."/>
            <person name="Lipun K."/>
            <person name="Srisuk N."/>
            <person name="Duangmal K."/>
        </authorList>
    </citation>
    <scope>NUCLEOTIDE SEQUENCE [LARGE SCALE GENOMIC DNA]</scope>
    <source>
        <strain evidence="2 3">K13G38</strain>
    </source>
</reference>
<keyword evidence="1" id="KW-0472">Membrane</keyword>
<comment type="caution">
    <text evidence="2">The sequence shown here is derived from an EMBL/GenBank/DDBJ whole genome shotgun (WGS) entry which is preliminary data.</text>
</comment>
<feature type="transmembrane region" description="Helical" evidence="1">
    <location>
        <begin position="233"/>
        <end position="257"/>
    </location>
</feature>
<evidence type="ECO:0000313" key="2">
    <source>
        <dbReference type="EMBL" id="NKQ54940.1"/>
    </source>
</evidence>
<keyword evidence="3" id="KW-1185">Reference proteome</keyword>
<evidence type="ECO:0000256" key="1">
    <source>
        <dbReference type="SAM" id="Phobius"/>
    </source>
</evidence>
<keyword evidence="1" id="KW-1133">Transmembrane helix</keyword>
<dbReference type="EMBL" id="JAAXLS010000012">
    <property type="protein sequence ID" value="NKQ54940.1"/>
    <property type="molecule type" value="Genomic_DNA"/>
</dbReference>
<protein>
    <recommendedName>
        <fullName evidence="4">PH domain-containing protein</fullName>
    </recommendedName>
</protein>
<dbReference type="Proteomes" id="UP000715441">
    <property type="component" value="Unassembled WGS sequence"/>
</dbReference>
<accession>A0ABX1J9D3</accession>
<feature type="transmembrane region" description="Helical" evidence="1">
    <location>
        <begin position="37"/>
        <end position="61"/>
    </location>
</feature>
<gene>
    <name evidence="2" type="ORF">HFP15_18820</name>
</gene>
<sequence length="358" mass="37805">MTRFRLGRQAKLDQVAVAINLVIIGAGLVLLGSVMDWSGWLTVPMIVLGVLFLLITALRLAGWRNLVWSRELVVDAEGVRCESRGGDGFAVRWSDLAALGVHTDEGVDPRFGLTLICYPKAPELPGSGTLVPLRDNAGRMARLRRRPGIAEAIRDGAPGDWQRPAATGWDVLVAAPEIAPRVIPQPAPGRPVVVNTGLASARQAFVGGALAAFFGIVALVGAFSAGAPAGMRVAAGIIGVPFLLVALAIVASVPMLARSRHVVLDPYALMWSDPGGQSRILPWDSISSITTQSTVVRGSALSNSRTTAHLVVHAKDGNLDLALGAQLRSAERIAEAVQLFAPRLWHGASSRTGRFGIK</sequence>
<evidence type="ECO:0000313" key="3">
    <source>
        <dbReference type="Proteomes" id="UP000715441"/>
    </source>
</evidence>
<keyword evidence="1" id="KW-0812">Transmembrane</keyword>